<dbReference type="Gene3D" id="2.30.30.100">
    <property type="match status" value="1"/>
</dbReference>
<protein>
    <recommendedName>
        <fullName evidence="2">Sm domain-containing protein</fullName>
    </recommendedName>
</protein>
<dbReference type="InterPro" id="IPR001163">
    <property type="entry name" value="Sm_dom_euk/arc"/>
</dbReference>
<dbReference type="KEGG" id="bpg:Bathy04g00830"/>
<evidence type="ECO:0000259" key="2">
    <source>
        <dbReference type="SMART" id="SM00651"/>
    </source>
</evidence>
<feature type="compositionally biased region" description="Acidic residues" evidence="1">
    <location>
        <begin position="221"/>
        <end position="246"/>
    </location>
</feature>
<dbReference type="PANTHER" id="PTHR21415">
    <property type="entry name" value="U7 SNRNA-ASSOCIATED SM-LIKE PROTEIN LSM11"/>
    <property type="match status" value="1"/>
</dbReference>
<evidence type="ECO:0000313" key="4">
    <source>
        <dbReference type="Proteomes" id="UP000198341"/>
    </source>
</evidence>
<dbReference type="InterPro" id="IPR039267">
    <property type="entry name" value="Lsm11"/>
</dbReference>
<dbReference type="InterPro" id="IPR010920">
    <property type="entry name" value="LSM_dom_sf"/>
</dbReference>
<dbReference type="SUPFAM" id="SSF50182">
    <property type="entry name" value="Sm-like ribonucleoproteins"/>
    <property type="match status" value="1"/>
</dbReference>
<dbReference type="Proteomes" id="UP000198341">
    <property type="component" value="Chromosome 4"/>
</dbReference>
<dbReference type="Pfam" id="PF01423">
    <property type="entry name" value="LSM"/>
    <property type="match status" value="1"/>
</dbReference>
<dbReference type="OrthoDB" id="10002367at2759"/>
<dbReference type="STRING" id="41875.K8ED62"/>
<dbReference type="PANTHER" id="PTHR21415:SF1">
    <property type="entry name" value="U7 SNRNA-ASSOCIATED SM-LIKE PROTEIN LSM11"/>
    <property type="match status" value="1"/>
</dbReference>
<dbReference type="EMBL" id="FO082275">
    <property type="protein sequence ID" value="CCO16007.1"/>
    <property type="molecule type" value="Genomic_DNA"/>
</dbReference>
<reference evidence="3 4" key="1">
    <citation type="submission" date="2011-10" db="EMBL/GenBank/DDBJ databases">
        <authorList>
            <person name="Genoscope - CEA"/>
        </authorList>
    </citation>
    <scope>NUCLEOTIDE SEQUENCE [LARGE SCALE GENOMIC DNA]</scope>
    <source>
        <strain evidence="3 4">RCC 1105</strain>
    </source>
</reference>
<feature type="domain" description="Sm" evidence="2">
    <location>
        <begin position="120"/>
        <end position="213"/>
    </location>
</feature>
<dbReference type="GO" id="GO:0005683">
    <property type="term" value="C:U7 snRNP"/>
    <property type="evidence" value="ECO:0007669"/>
    <property type="project" value="TreeGrafter"/>
</dbReference>
<sequence>MMNNDEKDERKNFFLSENFSALDALNSDDTHDDDDDDYEYPIFDHIGKCRFMLPRTHPDFLDSEMKNQLPRQSEESKRKQEALKARAMRLRDAEKKFAQREHAVEVIASRFKGGGPLSLLYRALHEKKRVKIVTRNERGVRGCMECNISAFDKYFNFVAHDIEERYSVRVRKEKEYVNGKGETKTRRRRVIEQRERKVSQMFLRGESVVLVALAEDKEYKEEEEEDIDAEDDEGIADGEEEDVALG</sequence>
<dbReference type="GO" id="GO:0006398">
    <property type="term" value="P:mRNA 3'-end processing by stem-loop binding and cleavage"/>
    <property type="evidence" value="ECO:0007669"/>
    <property type="project" value="TreeGrafter"/>
</dbReference>
<proteinExistence type="predicted"/>
<organism evidence="3 4">
    <name type="scientific">Bathycoccus prasinos</name>
    <dbReference type="NCBI Taxonomy" id="41875"/>
    <lineage>
        <taxon>Eukaryota</taxon>
        <taxon>Viridiplantae</taxon>
        <taxon>Chlorophyta</taxon>
        <taxon>Mamiellophyceae</taxon>
        <taxon>Mamiellales</taxon>
        <taxon>Bathycoccaceae</taxon>
        <taxon>Bathycoccus</taxon>
    </lineage>
</organism>
<name>K8ED62_9CHLO</name>
<dbReference type="AlphaFoldDB" id="K8ED62"/>
<gene>
    <name evidence="3" type="ORF">Bathy04g00830</name>
</gene>
<dbReference type="SMART" id="SM00651">
    <property type="entry name" value="Sm"/>
    <property type="match status" value="1"/>
</dbReference>
<dbReference type="eggNOG" id="KOG3459">
    <property type="taxonomic scope" value="Eukaryota"/>
</dbReference>
<dbReference type="GO" id="GO:0071209">
    <property type="term" value="F:U7 snRNA binding"/>
    <property type="evidence" value="ECO:0007669"/>
    <property type="project" value="InterPro"/>
</dbReference>
<dbReference type="RefSeq" id="XP_007513482.1">
    <property type="nucleotide sequence ID" value="XM_007513420.1"/>
</dbReference>
<evidence type="ECO:0000313" key="3">
    <source>
        <dbReference type="EMBL" id="CCO16007.1"/>
    </source>
</evidence>
<accession>K8ED62</accession>
<feature type="region of interest" description="Disordered" evidence="1">
    <location>
        <begin position="216"/>
        <end position="246"/>
    </location>
</feature>
<evidence type="ECO:0000256" key="1">
    <source>
        <dbReference type="SAM" id="MobiDB-lite"/>
    </source>
</evidence>
<dbReference type="GeneID" id="19016108"/>
<keyword evidence="4" id="KW-1185">Reference proteome</keyword>